<feature type="transmembrane region" description="Helical" evidence="2">
    <location>
        <begin position="274"/>
        <end position="293"/>
    </location>
</feature>
<comment type="caution">
    <text evidence="3">The sequence shown here is derived from an EMBL/GenBank/DDBJ whole genome shotgun (WGS) entry which is preliminary data.</text>
</comment>
<protein>
    <submittedName>
        <fullName evidence="3">Uncharacterized protein</fullName>
    </submittedName>
</protein>
<keyword evidence="4" id="KW-1185">Reference proteome</keyword>
<feature type="transmembrane region" description="Helical" evidence="2">
    <location>
        <begin position="189"/>
        <end position="207"/>
    </location>
</feature>
<evidence type="ECO:0000256" key="2">
    <source>
        <dbReference type="SAM" id="Phobius"/>
    </source>
</evidence>
<dbReference type="EMBL" id="JACCAC010000001">
    <property type="protein sequence ID" value="NYG54316.1"/>
    <property type="molecule type" value="Genomic_DNA"/>
</dbReference>
<organism evidence="3 4">
    <name type="scientific">Nocardioides perillae</name>
    <dbReference type="NCBI Taxonomy" id="1119534"/>
    <lineage>
        <taxon>Bacteria</taxon>
        <taxon>Bacillati</taxon>
        <taxon>Actinomycetota</taxon>
        <taxon>Actinomycetes</taxon>
        <taxon>Propionibacteriales</taxon>
        <taxon>Nocardioidaceae</taxon>
        <taxon>Nocardioides</taxon>
    </lineage>
</organism>
<feature type="region of interest" description="Disordered" evidence="1">
    <location>
        <begin position="1"/>
        <end position="91"/>
    </location>
</feature>
<evidence type="ECO:0000313" key="3">
    <source>
        <dbReference type="EMBL" id="NYG54316.1"/>
    </source>
</evidence>
<gene>
    <name evidence="3" type="ORF">BJ989_000620</name>
</gene>
<dbReference type="RefSeq" id="WP_179516960.1">
    <property type="nucleotide sequence ID" value="NZ_JACCAC010000001.1"/>
</dbReference>
<feature type="transmembrane region" description="Helical" evidence="2">
    <location>
        <begin position="111"/>
        <end position="133"/>
    </location>
</feature>
<evidence type="ECO:0000256" key="1">
    <source>
        <dbReference type="SAM" id="MobiDB-lite"/>
    </source>
</evidence>
<feature type="compositionally biased region" description="Basic and acidic residues" evidence="1">
    <location>
        <begin position="409"/>
        <end position="429"/>
    </location>
</feature>
<feature type="compositionally biased region" description="Basic residues" evidence="1">
    <location>
        <begin position="1"/>
        <end position="23"/>
    </location>
</feature>
<feature type="transmembrane region" description="Helical" evidence="2">
    <location>
        <begin position="380"/>
        <end position="401"/>
    </location>
</feature>
<accession>A0A7Y9RS81</accession>
<proteinExistence type="predicted"/>
<feature type="transmembrane region" description="Helical" evidence="2">
    <location>
        <begin position="165"/>
        <end position="183"/>
    </location>
</feature>
<keyword evidence="2" id="KW-1133">Transmembrane helix</keyword>
<feature type="transmembrane region" description="Helical" evidence="2">
    <location>
        <begin position="219"/>
        <end position="236"/>
    </location>
</feature>
<feature type="region of interest" description="Disordered" evidence="1">
    <location>
        <begin position="406"/>
        <end position="429"/>
    </location>
</feature>
<reference evidence="3 4" key="1">
    <citation type="submission" date="2020-07" db="EMBL/GenBank/DDBJ databases">
        <title>Sequencing the genomes of 1000 actinobacteria strains.</title>
        <authorList>
            <person name="Klenk H.-P."/>
        </authorList>
    </citation>
    <scope>NUCLEOTIDE SEQUENCE [LARGE SCALE GENOMIC DNA]</scope>
    <source>
        <strain evidence="3 4">DSM 24552</strain>
    </source>
</reference>
<keyword evidence="2" id="KW-0812">Transmembrane</keyword>
<dbReference type="AlphaFoldDB" id="A0A7Y9RS81"/>
<dbReference type="Proteomes" id="UP000544110">
    <property type="component" value="Unassembled WGS sequence"/>
</dbReference>
<keyword evidence="2" id="KW-0472">Membrane</keyword>
<feature type="transmembrane region" description="Helical" evidence="2">
    <location>
        <begin position="319"/>
        <end position="337"/>
    </location>
</feature>
<feature type="transmembrane region" description="Helical" evidence="2">
    <location>
        <begin position="139"/>
        <end position="158"/>
    </location>
</feature>
<name>A0A7Y9RS81_9ACTN</name>
<sequence length="429" mass="44219">MSRPAGRRAAPRPSRLARLRGHARAGAVPAGPSAPAPPATDERPSGGGVETGLRSSPTTRADGPAVASTTRREAPAPPPARDEHDDEPASLIPSRGEVLLARLTASRLPMAGWWVLVVGGLAALLATTAGLVPDGAADLTGGVGAVAVATAYTWGLAARTGGRPYVFGALALAMGVVTLVLDAPVLRTGAAVLTCVVAAVLAVTATVPARRYATAVREALVATALAAVGAFAVVGFRPQVDLVRFEYVTLAAAVLGTVALVWRLGAGLHGLGRRGLLVVLVGTAVLALVVTYAELLRRYGTPGLVEAALDAVRWLRENAGAAPKALPTLLGVPALVWGTHLRARRRQGWWVTAFGVAATARTAQTLVFPGTTLLEDGLSLLYSVALGAVLGYLLIRVDLAVGGPRGSRARREEERGALRPEPRRTRALQ</sequence>
<feature type="transmembrane region" description="Helical" evidence="2">
    <location>
        <begin position="242"/>
        <end position="262"/>
    </location>
</feature>
<evidence type="ECO:0000313" key="4">
    <source>
        <dbReference type="Proteomes" id="UP000544110"/>
    </source>
</evidence>
<feature type="transmembrane region" description="Helical" evidence="2">
    <location>
        <begin position="349"/>
        <end position="368"/>
    </location>
</feature>